<evidence type="ECO:0000313" key="2">
    <source>
        <dbReference type="Proteomes" id="UP000311382"/>
    </source>
</evidence>
<organism evidence="1 2">
    <name type="scientific">Rhodotorula diobovata</name>
    <dbReference type="NCBI Taxonomy" id="5288"/>
    <lineage>
        <taxon>Eukaryota</taxon>
        <taxon>Fungi</taxon>
        <taxon>Dikarya</taxon>
        <taxon>Basidiomycota</taxon>
        <taxon>Pucciniomycotina</taxon>
        <taxon>Microbotryomycetes</taxon>
        <taxon>Sporidiobolales</taxon>
        <taxon>Sporidiobolaceae</taxon>
        <taxon>Rhodotorula</taxon>
    </lineage>
</organism>
<dbReference type="OrthoDB" id="3230070at2759"/>
<name>A0A5C5FKJ0_9BASI</name>
<dbReference type="EMBL" id="SOZI01000334">
    <property type="protein sequence ID" value="TNY16892.1"/>
    <property type="molecule type" value="Genomic_DNA"/>
</dbReference>
<accession>A0A5C5FKJ0</accession>
<dbReference type="STRING" id="5288.A0A5C5FKJ0"/>
<evidence type="ECO:0000313" key="1">
    <source>
        <dbReference type="EMBL" id="TNY16892.1"/>
    </source>
</evidence>
<proteinExistence type="predicted"/>
<dbReference type="Proteomes" id="UP000311382">
    <property type="component" value="Unassembled WGS sequence"/>
</dbReference>
<gene>
    <name evidence="1" type="ORF">DMC30DRAFT_176645</name>
</gene>
<reference evidence="1 2" key="1">
    <citation type="submission" date="2019-03" db="EMBL/GenBank/DDBJ databases">
        <title>Rhodosporidium diobovatum UCD-FST 08-225 genome sequencing, assembly, and annotation.</title>
        <authorList>
            <person name="Fakankun I.U."/>
            <person name="Fristensky B."/>
            <person name="Levin D.B."/>
        </authorList>
    </citation>
    <scope>NUCLEOTIDE SEQUENCE [LARGE SCALE GENOMIC DNA]</scope>
    <source>
        <strain evidence="1 2">UCD-FST 08-225</strain>
    </source>
</reference>
<dbReference type="AlphaFoldDB" id="A0A5C5FKJ0"/>
<keyword evidence="2" id="KW-1185">Reference proteome</keyword>
<sequence length="200" mass="21543">MLGTRLDAGLSFDAHVRACATRGAQAIGGLRVLARANTGVRPVAARHLVRACVYPHMLWMAGVWWKGRGNGGSALILNAAQRSCARLVTGGYGPSGLDALQVEASLMPVELLLNGALFSIGLCALSAALTYPLWAQSHLFIKHVFQFAVSQLLAECQGCRRVGKVYLTVLDALSVGQKLHQWCEMIWASMSALLWLLGSW</sequence>
<comment type="caution">
    <text evidence="1">The sequence shown here is derived from an EMBL/GenBank/DDBJ whole genome shotgun (WGS) entry which is preliminary data.</text>
</comment>
<protein>
    <submittedName>
        <fullName evidence="1">Uncharacterized protein</fullName>
    </submittedName>
</protein>